<feature type="active site" description="Charge relay system" evidence="6">
    <location>
        <position position="273"/>
    </location>
</feature>
<keyword evidence="3" id="KW-0645">Protease</keyword>
<dbReference type="GO" id="GO:0004180">
    <property type="term" value="F:carboxypeptidase activity"/>
    <property type="evidence" value="ECO:0007669"/>
    <property type="project" value="UniProtKB-KW"/>
</dbReference>
<dbReference type="SUPFAM" id="SSF141986">
    <property type="entry name" value="LD-carboxypeptidase A C-terminal domain-like"/>
    <property type="match status" value="1"/>
</dbReference>
<dbReference type="AlphaFoldDB" id="A0AA41Y8W2"/>
<dbReference type="InterPro" id="IPR040921">
    <property type="entry name" value="Peptidase_S66C"/>
</dbReference>
<evidence type="ECO:0000313" key="9">
    <source>
        <dbReference type="EMBL" id="MCW0481493.1"/>
    </source>
</evidence>
<evidence type="ECO:0000256" key="4">
    <source>
        <dbReference type="ARBA" id="ARBA00022801"/>
    </source>
</evidence>
<feature type="active site" description="Nucleophile" evidence="6">
    <location>
        <position position="109"/>
    </location>
</feature>
<dbReference type="InterPro" id="IPR040449">
    <property type="entry name" value="Peptidase_S66_N"/>
</dbReference>
<sequence>MLKPANLKEGNRIRIVSPAGKVKEEKVLPAMDLLRQQGYEVVLGKHVFDTHFQFAGTDEQRLGDLQEALDDPDCRAIICSRGGYGAVRIAEKLVFTAFRNHPKWLVGFSDITLLHALFQQKGYCSIHGAMPAFYLKDGQPTESFTTLMDILTGKNQPIDCPAHPLNRAGKATGQVTGGNLSIFYSLLGTPFEPDTRGKILFLEDLSEYLYHLDRIMHSLRMAGKLQNLSGMIIGGFTEMKDNDSPFGQTVEEIILNAVKEYNFPVCFDFPAGHTDRNLPLVFGAGYELHVSSQGSSIRKT</sequence>
<evidence type="ECO:0000256" key="6">
    <source>
        <dbReference type="PIRSR" id="PIRSR028757-1"/>
    </source>
</evidence>
<dbReference type="RefSeq" id="WP_282590103.1">
    <property type="nucleotide sequence ID" value="NZ_JAPAAF010000002.1"/>
</dbReference>
<dbReference type="Pfam" id="PF17676">
    <property type="entry name" value="Peptidase_S66C"/>
    <property type="match status" value="1"/>
</dbReference>
<evidence type="ECO:0000256" key="2">
    <source>
        <dbReference type="ARBA" id="ARBA00022645"/>
    </source>
</evidence>
<keyword evidence="5" id="KW-0720">Serine protease</keyword>
<dbReference type="EMBL" id="JAPAAF010000002">
    <property type="protein sequence ID" value="MCW0481493.1"/>
    <property type="molecule type" value="Genomic_DNA"/>
</dbReference>
<evidence type="ECO:0000256" key="3">
    <source>
        <dbReference type="ARBA" id="ARBA00022670"/>
    </source>
</evidence>
<organism evidence="9 10">
    <name type="scientific">Gaoshiqia sediminis</name>
    <dbReference type="NCBI Taxonomy" id="2986998"/>
    <lineage>
        <taxon>Bacteria</taxon>
        <taxon>Pseudomonadati</taxon>
        <taxon>Bacteroidota</taxon>
        <taxon>Bacteroidia</taxon>
        <taxon>Marinilabiliales</taxon>
        <taxon>Prolixibacteraceae</taxon>
        <taxon>Gaoshiqia</taxon>
    </lineage>
</organism>
<evidence type="ECO:0000256" key="5">
    <source>
        <dbReference type="ARBA" id="ARBA00022825"/>
    </source>
</evidence>
<dbReference type="Gene3D" id="3.50.30.60">
    <property type="entry name" value="LD-carboxypeptidase A C-terminal domain-like"/>
    <property type="match status" value="1"/>
</dbReference>
<dbReference type="Proteomes" id="UP001163821">
    <property type="component" value="Unassembled WGS sequence"/>
</dbReference>
<comment type="caution">
    <text evidence="9">The sequence shown here is derived from an EMBL/GenBank/DDBJ whole genome shotgun (WGS) entry which is preliminary data.</text>
</comment>
<keyword evidence="2" id="KW-0121">Carboxypeptidase</keyword>
<dbReference type="InterPro" id="IPR027478">
    <property type="entry name" value="LdcA_N"/>
</dbReference>
<evidence type="ECO:0000256" key="1">
    <source>
        <dbReference type="ARBA" id="ARBA00010233"/>
    </source>
</evidence>
<gene>
    <name evidence="9" type="ORF">N2K84_02055</name>
</gene>
<protein>
    <submittedName>
        <fullName evidence="9">LD-carboxypeptidase</fullName>
    </submittedName>
</protein>
<dbReference type="SUPFAM" id="SSF52317">
    <property type="entry name" value="Class I glutamine amidotransferase-like"/>
    <property type="match status" value="1"/>
</dbReference>
<dbReference type="PIRSF" id="PIRSF028757">
    <property type="entry name" value="LD-carboxypeptidase"/>
    <property type="match status" value="1"/>
</dbReference>
<dbReference type="PANTHER" id="PTHR30237">
    <property type="entry name" value="MURAMOYLTETRAPEPTIDE CARBOXYPEPTIDASE"/>
    <property type="match status" value="1"/>
</dbReference>
<evidence type="ECO:0000313" key="10">
    <source>
        <dbReference type="Proteomes" id="UP001163821"/>
    </source>
</evidence>
<evidence type="ECO:0000259" key="7">
    <source>
        <dbReference type="Pfam" id="PF02016"/>
    </source>
</evidence>
<name>A0AA41Y8W2_9BACT</name>
<dbReference type="PANTHER" id="PTHR30237:SF2">
    <property type="entry name" value="MUREIN TETRAPEPTIDE CARBOXYPEPTIDASE"/>
    <property type="match status" value="1"/>
</dbReference>
<dbReference type="Gene3D" id="3.40.50.10740">
    <property type="entry name" value="Class I glutamine amidotransferase-like"/>
    <property type="match status" value="1"/>
</dbReference>
<dbReference type="Pfam" id="PF02016">
    <property type="entry name" value="Peptidase_S66"/>
    <property type="match status" value="1"/>
</dbReference>
<dbReference type="GO" id="GO:0008236">
    <property type="term" value="F:serine-type peptidase activity"/>
    <property type="evidence" value="ECO:0007669"/>
    <property type="project" value="UniProtKB-KW"/>
</dbReference>
<comment type="similarity">
    <text evidence="1">Belongs to the peptidase S66 family.</text>
</comment>
<feature type="active site" description="Charge relay system" evidence="6">
    <location>
        <position position="203"/>
    </location>
</feature>
<dbReference type="GO" id="GO:0006508">
    <property type="term" value="P:proteolysis"/>
    <property type="evidence" value="ECO:0007669"/>
    <property type="project" value="UniProtKB-KW"/>
</dbReference>
<feature type="domain" description="LD-carboxypeptidase N-terminal" evidence="7">
    <location>
        <begin position="13"/>
        <end position="128"/>
    </location>
</feature>
<keyword evidence="4" id="KW-0378">Hydrolase</keyword>
<accession>A0AA41Y8W2</accession>
<evidence type="ECO:0000259" key="8">
    <source>
        <dbReference type="Pfam" id="PF17676"/>
    </source>
</evidence>
<dbReference type="InterPro" id="IPR003507">
    <property type="entry name" value="S66_fam"/>
</dbReference>
<keyword evidence="10" id="KW-1185">Reference proteome</keyword>
<proteinExistence type="inferred from homology"/>
<dbReference type="InterPro" id="IPR027461">
    <property type="entry name" value="Carboxypeptidase_A_C_sf"/>
</dbReference>
<feature type="domain" description="LD-carboxypeptidase C-terminal" evidence="8">
    <location>
        <begin position="172"/>
        <end position="288"/>
    </location>
</feature>
<reference evidence="9" key="1">
    <citation type="submission" date="2022-10" db="EMBL/GenBank/DDBJ databases">
        <title>Gaoshiqiia sediminis gen. nov., sp. nov., isolated from coastal sediment.</title>
        <authorList>
            <person name="Yu W.X."/>
            <person name="Mu D.S."/>
            <person name="Du J.Z."/>
            <person name="Liang Y.Q."/>
        </authorList>
    </citation>
    <scope>NUCLEOTIDE SEQUENCE</scope>
    <source>
        <strain evidence="9">A06</strain>
    </source>
</reference>
<dbReference type="InterPro" id="IPR029062">
    <property type="entry name" value="Class_I_gatase-like"/>
</dbReference>
<dbReference type="CDD" id="cd07025">
    <property type="entry name" value="Peptidase_S66"/>
    <property type="match status" value="1"/>
</dbReference>